<evidence type="ECO:0000313" key="1">
    <source>
        <dbReference type="EMBL" id="MBJ7879750.1"/>
    </source>
</evidence>
<accession>A0A934NBL2</accession>
<dbReference type="Proteomes" id="UP000662373">
    <property type="component" value="Unassembled WGS sequence"/>
</dbReference>
<dbReference type="AlphaFoldDB" id="A0A934NBL2"/>
<gene>
    <name evidence="1" type="ORF">JEM65_03645</name>
</gene>
<protein>
    <submittedName>
        <fullName evidence="1">Uncharacterized protein</fullName>
    </submittedName>
</protein>
<sequence>MKTTIQDLAGASVCNGNFECLYIAFGSKPCGGPWSYLVYSTSIDTLKLTNLVDTYNQLEKMLNSECGRISDCAFVVPPQRLECKNNTCIAIY</sequence>
<dbReference type="RefSeq" id="WP_199597197.1">
    <property type="nucleotide sequence ID" value="NZ_JAEHJZ010000004.1"/>
</dbReference>
<evidence type="ECO:0000313" key="2">
    <source>
        <dbReference type="Proteomes" id="UP000662373"/>
    </source>
</evidence>
<keyword evidence="2" id="KW-1185">Reference proteome</keyword>
<reference evidence="1 2" key="1">
    <citation type="submission" date="2020-09" db="EMBL/GenBank/DDBJ databases">
        <title>Draft genome of Gelidibacter salicanalis PAMC21136.</title>
        <authorList>
            <person name="Park H."/>
        </authorList>
    </citation>
    <scope>NUCLEOTIDE SEQUENCE [LARGE SCALE GENOMIC DNA]</scope>
    <source>
        <strain evidence="1 2">PAMC21136</strain>
    </source>
</reference>
<name>A0A934NBL2_9FLAO</name>
<organism evidence="1 2">
    <name type="scientific">Gelidibacter salicanalis</name>
    <dbReference type="NCBI Taxonomy" id="291193"/>
    <lineage>
        <taxon>Bacteria</taxon>
        <taxon>Pseudomonadati</taxon>
        <taxon>Bacteroidota</taxon>
        <taxon>Flavobacteriia</taxon>
        <taxon>Flavobacteriales</taxon>
        <taxon>Flavobacteriaceae</taxon>
        <taxon>Gelidibacter</taxon>
    </lineage>
</organism>
<proteinExistence type="predicted"/>
<dbReference type="EMBL" id="JAEHJZ010000004">
    <property type="protein sequence ID" value="MBJ7879750.1"/>
    <property type="molecule type" value="Genomic_DNA"/>
</dbReference>
<comment type="caution">
    <text evidence="1">The sequence shown here is derived from an EMBL/GenBank/DDBJ whole genome shotgun (WGS) entry which is preliminary data.</text>
</comment>